<protein>
    <submittedName>
        <fullName evidence="2">Uncharacterized protein</fullName>
    </submittedName>
</protein>
<dbReference type="EMBL" id="KN726395">
    <property type="protein sequence ID" value="KIH68368.1"/>
    <property type="molecule type" value="Genomic_DNA"/>
</dbReference>
<evidence type="ECO:0000313" key="2">
    <source>
        <dbReference type="EMBL" id="KIH68368.1"/>
    </source>
</evidence>
<reference evidence="2 3" key="1">
    <citation type="submission" date="2013-12" db="EMBL/GenBank/DDBJ databases">
        <title>Draft genome of the parsitic nematode Ancylostoma duodenale.</title>
        <authorList>
            <person name="Mitreva M."/>
        </authorList>
    </citation>
    <scope>NUCLEOTIDE SEQUENCE [LARGE SCALE GENOMIC DNA]</scope>
    <source>
        <strain evidence="2 3">Zhejiang</strain>
    </source>
</reference>
<proteinExistence type="predicted"/>
<gene>
    <name evidence="2" type="ORF">ANCDUO_01298</name>
</gene>
<evidence type="ECO:0000256" key="1">
    <source>
        <dbReference type="SAM" id="MobiDB-lite"/>
    </source>
</evidence>
<keyword evidence="3" id="KW-1185">Reference proteome</keyword>
<evidence type="ECO:0000313" key="3">
    <source>
        <dbReference type="Proteomes" id="UP000054047"/>
    </source>
</evidence>
<organism evidence="2 3">
    <name type="scientific">Ancylostoma duodenale</name>
    <dbReference type="NCBI Taxonomy" id="51022"/>
    <lineage>
        <taxon>Eukaryota</taxon>
        <taxon>Metazoa</taxon>
        <taxon>Ecdysozoa</taxon>
        <taxon>Nematoda</taxon>
        <taxon>Chromadorea</taxon>
        <taxon>Rhabditida</taxon>
        <taxon>Rhabditina</taxon>
        <taxon>Rhabditomorpha</taxon>
        <taxon>Strongyloidea</taxon>
        <taxon>Ancylostomatidae</taxon>
        <taxon>Ancylostomatinae</taxon>
        <taxon>Ancylostoma</taxon>
    </lineage>
</organism>
<accession>A0A0C2DEK8</accession>
<feature type="region of interest" description="Disordered" evidence="1">
    <location>
        <begin position="182"/>
        <end position="206"/>
    </location>
</feature>
<dbReference type="OrthoDB" id="5842178at2759"/>
<feature type="compositionally biased region" description="Basic residues" evidence="1">
    <location>
        <begin position="193"/>
        <end position="204"/>
    </location>
</feature>
<feature type="compositionally biased region" description="Basic and acidic residues" evidence="1">
    <location>
        <begin position="182"/>
        <end position="192"/>
    </location>
</feature>
<name>A0A0C2DEK8_9BILA</name>
<sequence>MSEKSQIKNSAGLKVFSLDGSNQPDELVWVEMRLQKLMCAVQEIAEQNVAQISLLMKAVNDRMETLRNLPSLLEGQVDGGARSQSRIGEEVASFARAWIDSECGEIDTELRKHETSQGAVKTSERPRKRKQRRESAPESALVLPTNRTSVPAAGTVCLKCGRLPEIIVGSLAGAKLLRAGEVDKAGKPTDPRKSRRKGGGHRNARQKEHTDDIDYCFFIDTLKSCVEKAETCEPTVNRICISETTKQLMQKRRELKCDGSHNVEFSILCKLIRGKVKEDVEQFKQERLLKAAEERKSTKKCRRDLLLYRNKLEVLKDKNGNTIESRKGMEAICKEVYSELLSSRCKVPLPALPQRNDRPPDVLVSEVQSAIEDWRTEKRPGKTESRRKY</sequence>
<dbReference type="AlphaFoldDB" id="A0A0C2DEK8"/>
<feature type="region of interest" description="Disordered" evidence="1">
    <location>
        <begin position="109"/>
        <end position="142"/>
    </location>
</feature>
<dbReference type="Proteomes" id="UP000054047">
    <property type="component" value="Unassembled WGS sequence"/>
</dbReference>